<keyword evidence="2" id="KW-0378">Hydrolase</keyword>
<proteinExistence type="predicted"/>
<dbReference type="InterPro" id="IPR036397">
    <property type="entry name" value="RNaseH_sf"/>
</dbReference>
<dbReference type="CDD" id="cd06127">
    <property type="entry name" value="DEDDh"/>
    <property type="match status" value="1"/>
</dbReference>
<dbReference type="SUPFAM" id="SSF52113">
    <property type="entry name" value="BRCT domain"/>
    <property type="match status" value="1"/>
</dbReference>
<dbReference type="InterPro" id="IPR012337">
    <property type="entry name" value="RNaseH-like_sf"/>
</dbReference>
<evidence type="ECO:0000259" key="4">
    <source>
        <dbReference type="SMART" id="SM00479"/>
    </source>
</evidence>
<dbReference type="Gene3D" id="3.40.50.10190">
    <property type="entry name" value="BRCT domain"/>
    <property type="match status" value="1"/>
</dbReference>
<keyword evidence="1" id="KW-0540">Nuclease</keyword>
<gene>
    <name evidence="5" type="ORF">QQX09_08010</name>
</gene>
<dbReference type="Proteomes" id="UP001172728">
    <property type="component" value="Unassembled WGS sequence"/>
</dbReference>
<accession>A0ABT8G9I5</accession>
<dbReference type="InterPro" id="IPR036420">
    <property type="entry name" value="BRCT_dom_sf"/>
</dbReference>
<evidence type="ECO:0000313" key="5">
    <source>
        <dbReference type="EMBL" id="MDN4475799.1"/>
    </source>
</evidence>
<dbReference type="PANTHER" id="PTHR30231">
    <property type="entry name" value="DNA POLYMERASE III SUBUNIT EPSILON"/>
    <property type="match status" value="1"/>
</dbReference>
<evidence type="ECO:0000256" key="1">
    <source>
        <dbReference type="ARBA" id="ARBA00022722"/>
    </source>
</evidence>
<dbReference type="InterPro" id="IPR029024">
    <property type="entry name" value="TerB-like"/>
</dbReference>
<organism evidence="5 6">
    <name type="scientific">Demequina litoralis</name>
    <dbReference type="NCBI Taxonomy" id="3051660"/>
    <lineage>
        <taxon>Bacteria</taxon>
        <taxon>Bacillati</taxon>
        <taxon>Actinomycetota</taxon>
        <taxon>Actinomycetes</taxon>
        <taxon>Micrococcales</taxon>
        <taxon>Demequinaceae</taxon>
        <taxon>Demequina</taxon>
    </lineage>
</organism>
<dbReference type="SUPFAM" id="SSF158682">
    <property type="entry name" value="TerB-like"/>
    <property type="match status" value="1"/>
</dbReference>
<dbReference type="Gene3D" id="3.30.420.10">
    <property type="entry name" value="Ribonuclease H-like superfamily/Ribonuclease H"/>
    <property type="match status" value="1"/>
</dbReference>
<dbReference type="Pfam" id="PF00929">
    <property type="entry name" value="RNase_T"/>
    <property type="match status" value="1"/>
</dbReference>
<keyword evidence="3 5" id="KW-0269">Exonuclease</keyword>
<reference evidence="5" key="1">
    <citation type="submission" date="2023-06" db="EMBL/GenBank/DDBJ databases">
        <title>Sysu t00192.</title>
        <authorList>
            <person name="Gao L."/>
            <person name="Fang B.-Z."/>
            <person name="Li W.-J."/>
        </authorList>
    </citation>
    <scope>NUCLEOTIDE SEQUENCE</scope>
    <source>
        <strain evidence="5">SYSU T00192</strain>
    </source>
</reference>
<dbReference type="InterPro" id="IPR013520">
    <property type="entry name" value="Ribonucl_H"/>
</dbReference>
<sequence>MSGYAVIDLETTGFAYKSLDRICEIAVVLLDADGRREDAYSTLVNPLRDLGAQHVHGIDATDTRVAPTFDRIVGDLTELLGGRTVVAHNAPFDVRFLAAEYARAGVPIALTPDDAVCTMKLAREVGVPSKLGDACQHFGIPLDGAHAALVDAEATAQLLARYREFASVERRWHQLATAGERLTWPAAAPLATSVVHRGATRPGNGLLESVVAAFDGASHHRGESAYLDLLGRVLLDRKITAQEKVALDSEAAHHRLSAADRERLHRTYMLGVVDAACDDDLLTADERAHIVQMANLLGLADLEVEALLAHATSRVATVSTSLDLTPGALVVFTGHAAADKARLSSIAESRGLVVWPGVKKGVAAVIAKDPGSNSGKAKKARDLGIPVVGSDALG</sequence>
<evidence type="ECO:0000313" key="6">
    <source>
        <dbReference type="Proteomes" id="UP001172728"/>
    </source>
</evidence>
<dbReference type="RefSeq" id="WP_301133224.1">
    <property type="nucleotide sequence ID" value="NZ_JAUHPW010000005.1"/>
</dbReference>
<comment type="caution">
    <text evidence="5">The sequence shown here is derived from an EMBL/GenBank/DDBJ whole genome shotgun (WGS) entry which is preliminary data.</text>
</comment>
<dbReference type="SMART" id="SM00479">
    <property type="entry name" value="EXOIII"/>
    <property type="match status" value="1"/>
</dbReference>
<keyword evidence="6" id="KW-1185">Reference proteome</keyword>
<dbReference type="SUPFAM" id="SSF53098">
    <property type="entry name" value="Ribonuclease H-like"/>
    <property type="match status" value="1"/>
</dbReference>
<name>A0ABT8G9I5_9MICO</name>
<protein>
    <submittedName>
        <fullName evidence="5">Exonuclease domain-containing protein</fullName>
    </submittedName>
</protein>
<dbReference type="EMBL" id="JAUHPW010000005">
    <property type="protein sequence ID" value="MDN4475799.1"/>
    <property type="molecule type" value="Genomic_DNA"/>
</dbReference>
<evidence type="ECO:0000256" key="3">
    <source>
        <dbReference type="ARBA" id="ARBA00022839"/>
    </source>
</evidence>
<evidence type="ECO:0000256" key="2">
    <source>
        <dbReference type="ARBA" id="ARBA00022801"/>
    </source>
</evidence>
<dbReference type="PANTHER" id="PTHR30231:SF4">
    <property type="entry name" value="PROTEIN NEN2"/>
    <property type="match status" value="1"/>
</dbReference>
<feature type="domain" description="Exonuclease" evidence="4">
    <location>
        <begin position="3"/>
        <end position="168"/>
    </location>
</feature>
<dbReference type="CDD" id="cd00027">
    <property type="entry name" value="BRCT"/>
    <property type="match status" value="1"/>
</dbReference>
<dbReference type="GO" id="GO:0004527">
    <property type="term" value="F:exonuclease activity"/>
    <property type="evidence" value="ECO:0007669"/>
    <property type="project" value="UniProtKB-KW"/>
</dbReference>